<dbReference type="Gene3D" id="1.25.40.380">
    <property type="entry name" value="Protein of unknown function DUF1810"/>
    <property type="match status" value="1"/>
</dbReference>
<gene>
    <name evidence="1" type="ORF">QE399_000106</name>
</gene>
<comment type="caution">
    <text evidence="1">The sequence shown here is derived from an EMBL/GenBank/DDBJ whole genome shotgun (WGS) entry which is preliminary data.</text>
</comment>
<sequence>MPLSPGLDHFVQAQAPVWGRVCSELEAGRKQSHWMWFVFPQIQGLGHSAMAQRYALPHLAGAQSYLRHPVLGRRIHTACELLLALQGVSAHDILGSPDDLKLRSSMTLFAAASEPPSIFDAVLEKYFDGDRDPLTLERVS</sequence>
<dbReference type="RefSeq" id="WP_309825343.1">
    <property type="nucleotide sequence ID" value="NZ_JAVIZX010000001.1"/>
</dbReference>
<dbReference type="SUPFAM" id="SSF140736">
    <property type="entry name" value="Rv1873-like"/>
    <property type="match status" value="1"/>
</dbReference>
<dbReference type="EMBL" id="JAVIZX010000001">
    <property type="protein sequence ID" value="MDR6212417.1"/>
    <property type="molecule type" value="Genomic_DNA"/>
</dbReference>
<name>A0ABU1I6C7_9BURK</name>
<dbReference type="Proteomes" id="UP001267710">
    <property type="component" value="Unassembled WGS sequence"/>
</dbReference>
<reference evidence="1 2" key="1">
    <citation type="submission" date="2023-08" db="EMBL/GenBank/DDBJ databases">
        <title>Functional and genomic diversity of the sorghum phyllosphere microbiome.</title>
        <authorList>
            <person name="Shade A."/>
        </authorList>
    </citation>
    <scope>NUCLEOTIDE SEQUENCE [LARGE SCALE GENOMIC DNA]</scope>
    <source>
        <strain evidence="1 2">SORGH_AS_0335</strain>
    </source>
</reference>
<protein>
    <submittedName>
        <fullName evidence="1">Uncharacterized protein (DUF1810 family)</fullName>
    </submittedName>
</protein>
<proteinExistence type="predicted"/>
<organism evidence="1 2">
    <name type="scientific">Paracidovorax wautersii</name>
    <dbReference type="NCBI Taxonomy" id="1177982"/>
    <lineage>
        <taxon>Bacteria</taxon>
        <taxon>Pseudomonadati</taxon>
        <taxon>Pseudomonadota</taxon>
        <taxon>Betaproteobacteria</taxon>
        <taxon>Burkholderiales</taxon>
        <taxon>Comamonadaceae</taxon>
        <taxon>Paracidovorax</taxon>
    </lineage>
</organism>
<evidence type="ECO:0000313" key="1">
    <source>
        <dbReference type="EMBL" id="MDR6212417.1"/>
    </source>
</evidence>
<evidence type="ECO:0000313" key="2">
    <source>
        <dbReference type="Proteomes" id="UP001267710"/>
    </source>
</evidence>
<dbReference type="Pfam" id="PF08837">
    <property type="entry name" value="DUF1810"/>
    <property type="match status" value="1"/>
</dbReference>
<accession>A0ABU1I6C7</accession>
<dbReference type="InterPro" id="IPR036287">
    <property type="entry name" value="Rv1873-like_sf"/>
</dbReference>
<keyword evidence="2" id="KW-1185">Reference proteome</keyword>
<dbReference type="InterPro" id="IPR014937">
    <property type="entry name" value="DUF1810"/>
</dbReference>
<dbReference type="PIRSF" id="PIRSF008546">
    <property type="entry name" value="UCP008546"/>
    <property type="match status" value="1"/>
</dbReference>